<dbReference type="SUPFAM" id="SSF56672">
    <property type="entry name" value="DNA/RNA polymerases"/>
    <property type="match status" value="1"/>
</dbReference>
<dbReference type="Pfam" id="PF00078">
    <property type="entry name" value="RVT_1"/>
    <property type="match status" value="1"/>
</dbReference>
<dbReference type="Proteomes" id="UP000761380">
    <property type="component" value="Unassembled WGS sequence"/>
</dbReference>
<reference evidence="2" key="1">
    <citation type="submission" date="2019-04" db="EMBL/GenBank/DDBJ databases">
        <title>Evolution of Biomass-Degrading Anaerobic Consortia Revealed by Metagenomics.</title>
        <authorList>
            <person name="Peng X."/>
        </authorList>
    </citation>
    <scope>NUCLEOTIDE SEQUENCE</scope>
    <source>
        <strain evidence="2">SIG240</strain>
    </source>
</reference>
<name>A0A928A0E2_SELRU</name>
<protein>
    <submittedName>
        <fullName evidence="2">RNA-directed DNA polymerase</fullName>
    </submittedName>
</protein>
<proteinExistence type="predicted"/>
<dbReference type="CDD" id="cd01646">
    <property type="entry name" value="RT_Bac_retron_I"/>
    <property type="match status" value="1"/>
</dbReference>
<dbReference type="PROSITE" id="PS50878">
    <property type="entry name" value="RT_POL"/>
    <property type="match status" value="1"/>
</dbReference>
<evidence type="ECO:0000259" key="1">
    <source>
        <dbReference type="PROSITE" id="PS50878"/>
    </source>
</evidence>
<evidence type="ECO:0000313" key="2">
    <source>
        <dbReference type="EMBL" id="MBE6091687.1"/>
    </source>
</evidence>
<dbReference type="AlphaFoldDB" id="A0A928A0E2"/>
<keyword evidence="2" id="KW-0808">Transferase</keyword>
<keyword evidence="2" id="KW-0695">RNA-directed DNA polymerase</keyword>
<evidence type="ECO:0000313" key="3">
    <source>
        <dbReference type="Proteomes" id="UP000761380"/>
    </source>
</evidence>
<dbReference type="PANTHER" id="PTHR34047">
    <property type="entry name" value="NUCLEAR INTRON MATURASE 1, MITOCHONDRIAL-RELATED"/>
    <property type="match status" value="1"/>
</dbReference>
<dbReference type="InterPro" id="IPR000477">
    <property type="entry name" value="RT_dom"/>
</dbReference>
<gene>
    <name evidence="2" type="ORF">E7201_00690</name>
</gene>
<dbReference type="GO" id="GO:0003964">
    <property type="term" value="F:RNA-directed DNA polymerase activity"/>
    <property type="evidence" value="ECO:0007669"/>
    <property type="project" value="UniProtKB-KW"/>
</dbReference>
<keyword evidence="2" id="KW-0548">Nucleotidyltransferase</keyword>
<dbReference type="PANTHER" id="PTHR34047:SF8">
    <property type="entry name" value="PROTEIN YKFC"/>
    <property type="match status" value="1"/>
</dbReference>
<sequence>MTSIEKRRQARFLRRKARREAQKKRLYGQCNNFERLISYRQLYRAHKKSRQGVSWKASVQRYQMNLLRNLESTRRALNEGKDITKGFVEFDTMERGKIRHIRSIHYSERVVQRSLCDNALVPILQRSLIHDNGACLPGKGIDQSLDRLEAHLQKFYRANGFSNDGWAVIFDFSSFFDSILHRHCFRIYQKAFSEQKILELLRSFVVPFGCPNTGRRNNPCLRRRNPLTNYTGKSLGLGSQVSQITAVAYPNAIDHYIKERLKVRFYGRYMDDGYMLFRHKESARRAVKVLMWLCPKLGIKLNTRKTRITKIKHGLRFLKVKITLTNTGKIKRRLTRKSIVRQRRKLKKFAKFVAEGNMTTEEVSNAHASWKGHAFRRDGIMAARKLDELFRHLFGRLAPRCQLKKRRKIKWRTKKRNRV</sequence>
<dbReference type="InterPro" id="IPR043502">
    <property type="entry name" value="DNA/RNA_pol_sf"/>
</dbReference>
<accession>A0A928A0E2</accession>
<organism evidence="2 3">
    <name type="scientific">Selenomonas ruminantium</name>
    <dbReference type="NCBI Taxonomy" id="971"/>
    <lineage>
        <taxon>Bacteria</taxon>
        <taxon>Bacillati</taxon>
        <taxon>Bacillota</taxon>
        <taxon>Negativicutes</taxon>
        <taxon>Selenomonadales</taxon>
        <taxon>Selenomonadaceae</taxon>
        <taxon>Selenomonas</taxon>
    </lineage>
</organism>
<comment type="caution">
    <text evidence="2">The sequence shown here is derived from an EMBL/GenBank/DDBJ whole genome shotgun (WGS) entry which is preliminary data.</text>
</comment>
<feature type="domain" description="Reverse transcriptase" evidence="1">
    <location>
        <begin position="1"/>
        <end position="322"/>
    </location>
</feature>
<dbReference type="InterPro" id="IPR051083">
    <property type="entry name" value="GrpII_Intron_Splice-Mob/Def"/>
</dbReference>
<dbReference type="EMBL" id="SVBY01000003">
    <property type="protein sequence ID" value="MBE6091687.1"/>
    <property type="molecule type" value="Genomic_DNA"/>
</dbReference>